<evidence type="ECO:0000256" key="1">
    <source>
        <dbReference type="ARBA" id="ARBA00003565"/>
    </source>
</evidence>
<proteinExistence type="predicted"/>
<organism evidence="5 6">
    <name type="scientific">Paracoccus suum</name>
    <dbReference type="NCBI Taxonomy" id="2259340"/>
    <lineage>
        <taxon>Bacteria</taxon>
        <taxon>Pseudomonadati</taxon>
        <taxon>Pseudomonadota</taxon>
        <taxon>Alphaproteobacteria</taxon>
        <taxon>Rhodobacterales</taxon>
        <taxon>Paracoccaceae</taxon>
        <taxon>Paracoccus</taxon>
    </lineage>
</organism>
<dbReference type="PROSITE" id="PS51352">
    <property type="entry name" value="THIOREDOXIN_2"/>
    <property type="match status" value="1"/>
</dbReference>
<comment type="function">
    <text evidence="1">May be required for disulfide bond formation in some proteins.</text>
</comment>
<feature type="region of interest" description="Disordered" evidence="2">
    <location>
        <begin position="42"/>
        <end position="74"/>
    </location>
</feature>
<dbReference type="Proteomes" id="UP000252023">
    <property type="component" value="Chromosome"/>
</dbReference>
<evidence type="ECO:0000313" key="6">
    <source>
        <dbReference type="Proteomes" id="UP000252023"/>
    </source>
</evidence>
<evidence type="ECO:0000259" key="4">
    <source>
        <dbReference type="PROSITE" id="PS51352"/>
    </source>
</evidence>
<feature type="compositionally biased region" description="Low complexity" evidence="2">
    <location>
        <begin position="250"/>
        <end position="265"/>
    </location>
</feature>
<dbReference type="Gene3D" id="3.40.30.10">
    <property type="entry name" value="Glutaredoxin"/>
    <property type="match status" value="1"/>
</dbReference>
<reference evidence="6" key="1">
    <citation type="submission" date="2018-07" db="EMBL/GenBank/DDBJ databases">
        <title>Genome sequencing of Paracoccus sp. SC2-6.</title>
        <authorList>
            <person name="Heo J."/>
            <person name="Kim S.-J."/>
            <person name="Kwon S.-W."/>
        </authorList>
    </citation>
    <scope>NUCLEOTIDE SEQUENCE [LARGE SCALE GENOMIC DNA]</scope>
    <source>
        <strain evidence="6">SC2-6</strain>
    </source>
</reference>
<dbReference type="SUPFAM" id="SSF52833">
    <property type="entry name" value="Thioredoxin-like"/>
    <property type="match status" value="1"/>
</dbReference>
<feature type="chain" id="PRO_5017070794" evidence="3">
    <location>
        <begin position="32"/>
        <end position="265"/>
    </location>
</feature>
<feature type="domain" description="Thioredoxin" evidence="4">
    <location>
        <begin position="38"/>
        <end position="245"/>
    </location>
</feature>
<protein>
    <submittedName>
        <fullName evidence="5">DsbA family protein</fullName>
    </submittedName>
</protein>
<feature type="compositionally biased region" description="Low complexity" evidence="2">
    <location>
        <begin position="42"/>
        <end position="63"/>
    </location>
</feature>
<name>A0A344PGK7_9RHOB</name>
<dbReference type="CDD" id="cd02972">
    <property type="entry name" value="DsbA_family"/>
    <property type="match status" value="1"/>
</dbReference>
<evidence type="ECO:0000256" key="2">
    <source>
        <dbReference type="SAM" id="MobiDB-lite"/>
    </source>
</evidence>
<dbReference type="Gene3D" id="1.10.40.110">
    <property type="match status" value="1"/>
</dbReference>
<sequence length="265" mass="27605">MTDIATPNLRRTITVLLASAALGFAALPVAAQTAAPATAPTTAAPAAPAAPAADAKAADATPAEPTPGPAPKLLDDIVLGQPDAPLTIIEYASFTCSHCADFAKENFPTLKSEYIDTGKVRFIQRDVYFDAVGLWSGILAHCEPTKYYPVGEMLLTTQDKWLAPAKSGDEVAANLRKVGLSAGMTEAQMDACWNDTAMIERLVATYQSNATKDGLEGTPTFIIGGEKVPNQAWKDLKAKIDQKLAEAEAKPAGAAAPATPAAPAN</sequence>
<keyword evidence="6" id="KW-1185">Reference proteome</keyword>
<dbReference type="Pfam" id="PF13462">
    <property type="entry name" value="Thioredoxin_4"/>
    <property type="match status" value="1"/>
</dbReference>
<dbReference type="OrthoDB" id="8478320at2"/>
<evidence type="ECO:0000256" key="3">
    <source>
        <dbReference type="SAM" id="SignalP"/>
    </source>
</evidence>
<dbReference type="InterPro" id="IPR036249">
    <property type="entry name" value="Thioredoxin-like_sf"/>
</dbReference>
<evidence type="ECO:0000313" key="5">
    <source>
        <dbReference type="EMBL" id="AXC48512.1"/>
    </source>
</evidence>
<dbReference type="InterPro" id="IPR012336">
    <property type="entry name" value="Thioredoxin-like_fold"/>
</dbReference>
<accession>A0A344PGK7</accession>
<gene>
    <name evidence="5" type="ORF">DRW48_01260</name>
</gene>
<feature type="signal peptide" evidence="3">
    <location>
        <begin position="1"/>
        <end position="31"/>
    </location>
</feature>
<feature type="region of interest" description="Disordered" evidence="2">
    <location>
        <begin position="246"/>
        <end position="265"/>
    </location>
</feature>
<dbReference type="EMBL" id="CP030918">
    <property type="protein sequence ID" value="AXC48512.1"/>
    <property type="molecule type" value="Genomic_DNA"/>
</dbReference>
<dbReference type="RefSeq" id="WP_114074832.1">
    <property type="nucleotide sequence ID" value="NZ_CP030918.1"/>
</dbReference>
<dbReference type="InterPro" id="IPR013766">
    <property type="entry name" value="Thioredoxin_domain"/>
</dbReference>
<keyword evidence="3" id="KW-0732">Signal</keyword>
<dbReference type="AlphaFoldDB" id="A0A344PGK7"/>
<dbReference type="KEGG" id="pars:DRW48_01260"/>